<name>A7VV24_9FIRM</name>
<dbReference type="HOGENOM" id="CLU_3373052_0_0_9"/>
<keyword evidence="1" id="KW-0472">Membrane</keyword>
<keyword evidence="1" id="KW-0812">Transmembrane</keyword>
<sequence>MYILSKKKKSERRWLFFDGYDIIILFSIAIERFL</sequence>
<gene>
    <name evidence="2" type="ORF">CLOLEP_02429</name>
</gene>
<evidence type="ECO:0000313" key="2">
    <source>
        <dbReference type="EMBL" id="EDO60824.1"/>
    </source>
</evidence>
<proteinExistence type="predicted"/>
<evidence type="ECO:0000313" key="3">
    <source>
        <dbReference type="Proteomes" id="UP000003490"/>
    </source>
</evidence>
<dbReference type="EMBL" id="ABCB02000019">
    <property type="protein sequence ID" value="EDO60824.1"/>
    <property type="molecule type" value="Genomic_DNA"/>
</dbReference>
<evidence type="ECO:0000256" key="1">
    <source>
        <dbReference type="SAM" id="Phobius"/>
    </source>
</evidence>
<dbReference type="Proteomes" id="UP000003490">
    <property type="component" value="Unassembled WGS sequence"/>
</dbReference>
<protein>
    <submittedName>
        <fullName evidence="2">Uncharacterized protein</fullName>
    </submittedName>
</protein>
<reference evidence="2 3" key="2">
    <citation type="submission" date="2007-08" db="EMBL/GenBank/DDBJ databases">
        <authorList>
            <person name="Fulton L."/>
            <person name="Clifton S."/>
            <person name="Fulton B."/>
            <person name="Xu J."/>
            <person name="Minx P."/>
            <person name="Pepin K.H."/>
            <person name="Johnson M."/>
            <person name="Thiruvilangam P."/>
            <person name="Bhonagiri V."/>
            <person name="Nash W.E."/>
            <person name="Wang C."/>
            <person name="Mardis E.R."/>
            <person name="Wilson R.K."/>
        </authorList>
    </citation>
    <scope>NUCLEOTIDE SEQUENCE [LARGE SCALE GENOMIC DNA]</scope>
    <source>
        <strain evidence="2 3">DSM 753</strain>
    </source>
</reference>
<dbReference type="AlphaFoldDB" id="A7VV24"/>
<keyword evidence="1" id="KW-1133">Transmembrane helix</keyword>
<accession>A7VV24</accession>
<reference evidence="2 3" key="1">
    <citation type="submission" date="2007-08" db="EMBL/GenBank/DDBJ databases">
        <title>Draft genome sequence of Clostridium leptum (DSM 753).</title>
        <authorList>
            <person name="Sudarsanam P."/>
            <person name="Ley R."/>
            <person name="Guruge J."/>
            <person name="Turnbaugh P.J."/>
            <person name="Mahowald M."/>
            <person name="Liep D."/>
            <person name="Gordon J."/>
        </authorList>
    </citation>
    <scope>NUCLEOTIDE SEQUENCE [LARGE SCALE GENOMIC DNA]</scope>
    <source>
        <strain evidence="2 3">DSM 753</strain>
    </source>
</reference>
<organism evidence="2 3">
    <name type="scientific">[Clostridium] leptum DSM 753</name>
    <dbReference type="NCBI Taxonomy" id="428125"/>
    <lineage>
        <taxon>Bacteria</taxon>
        <taxon>Bacillati</taxon>
        <taxon>Bacillota</taxon>
        <taxon>Clostridia</taxon>
        <taxon>Eubacteriales</taxon>
        <taxon>Oscillospiraceae</taxon>
        <taxon>Oscillospiraceae incertae sedis</taxon>
    </lineage>
</organism>
<feature type="transmembrane region" description="Helical" evidence="1">
    <location>
        <begin position="12"/>
        <end position="30"/>
    </location>
</feature>
<comment type="caution">
    <text evidence="2">The sequence shown here is derived from an EMBL/GenBank/DDBJ whole genome shotgun (WGS) entry which is preliminary data.</text>
</comment>